<dbReference type="EMBL" id="RAWM01000005">
    <property type="protein sequence ID" value="RKH73062.1"/>
    <property type="molecule type" value="Genomic_DNA"/>
</dbReference>
<protein>
    <submittedName>
        <fullName evidence="1">Uncharacterized protein</fullName>
    </submittedName>
</protein>
<dbReference type="RefSeq" id="WP_120546872.1">
    <property type="nucleotide sequence ID" value="NZ_RAWM01000005.1"/>
</dbReference>
<dbReference type="OrthoDB" id="5514310at2"/>
<name>A0A3A8R728_9BACT</name>
<dbReference type="AlphaFoldDB" id="A0A3A8R728"/>
<reference evidence="2" key="1">
    <citation type="submission" date="2018-09" db="EMBL/GenBank/DDBJ databases">
        <authorList>
            <person name="Livingstone P.G."/>
            <person name="Whitworth D.E."/>
        </authorList>
    </citation>
    <scope>NUCLEOTIDE SEQUENCE [LARGE SCALE GENOMIC DNA]</scope>
    <source>
        <strain evidence="2">AB047A</strain>
    </source>
</reference>
<organism evidence="1 2">
    <name type="scientific">Corallococcus interemptor</name>
    <dbReference type="NCBI Taxonomy" id="2316720"/>
    <lineage>
        <taxon>Bacteria</taxon>
        <taxon>Pseudomonadati</taxon>
        <taxon>Myxococcota</taxon>
        <taxon>Myxococcia</taxon>
        <taxon>Myxococcales</taxon>
        <taxon>Cystobacterineae</taxon>
        <taxon>Myxococcaceae</taxon>
        <taxon>Corallococcus</taxon>
    </lineage>
</organism>
<sequence>MTHHPESAPNLRLRHWASRLALLVAGVSAIATSQATSEDLTSEPYTGRAVQLTPDAPRAKVPFVVAATATKSPDKLVEAEVTVLVSATWTPTNPEQAARPWVRATLSEGDSEFTGPEASGVLVAGQPVTFQVHNYLGRDCTLGTRCEWAPKLNLELQPGAAPGTVEVVWTATASAHVVDTSSTPKGFAVIVSEP</sequence>
<comment type="caution">
    <text evidence="1">The sequence shown here is derived from an EMBL/GenBank/DDBJ whole genome shotgun (WGS) entry which is preliminary data.</text>
</comment>
<evidence type="ECO:0000313" key="2">
    <source>
        <dbReference type="Proteomes" id="UP000282656"/>
    </source>
</evidence>
<accession>A0A3A8R728</accession>
<proteinExistence type="predicted"/>
<dbReference type="Proteomes" id="UP000282656">
    <property type="component" value="Unassembled WGS sequence"/>
</dbReference>
<gene>
    <name evidence="1" type="ORF">D7X96_03140</name>
</gene>
<keyword evidence="2" id="KW-1185">Reference proteome</keyword>
<evidence type="ECO:0000313" key="1">
    <source>
        <dbReference type="EMBL" id="RKH73062.1"/>
    </source>
</evidence>